<feature type="domain" description="3-hydroxyisobutyrate dehydrogenase-like NAD-binding" evidence="6">
    <location>
        <begin position="167"/>
        <end position="284"/>
    </location>
</feature>
<evidence type="ECO:0000256" key="3">
    <source>
        <dbReference type="PIRSR" id="PIRSR000103-1"/>
    </source>
</evidence>
<sequence length="315" mass="32694">MSASSRIAFLGTGLMGAPMAANLAAAGFRVTAWNRTAEKSEKLQEHGVAVSLDARTACADCEMAVVMLSSGPVCREVLFGDEGVAAAMPRGALLVVMSSISVAEAGELAARAAELGLRWLDAPVSGGEAGAKAATLSIMVGGNRKEVEAARPVFEALGRPVHIGPVGTGQLAKLVNQLTVASTLVAVSEALLMAEAGGANPAKVREALLGGFARSHILEMHGQRMIDGDFTPGGPAKYQIKDTAAAQALARDLGLQLPMLDLAHDLFSALVDGGGGELDHSALILELRRRNGRLSDGERNGIFERVHQGRKDDET</sequence>
<evidence type="ECO:0000313" key="8">
    <source>
        <dbReference type="Proteomes" id="UP000199356"/>
    </source>
</evidence>
<keyword evidence="8" id="KW-1185">Reference proteome</keyword>
<dbReference type="InterPro" id="IPR015815">
    <property type="entry name" value="HIBADH-related"/>
</dbReference>
<dbReference type="PANTHER" id="PTHR43060:SF15">
    <property type="entry name" value="3-HYDROXYISOBUTYRATE DEHYDROGENASE-LIKE 1, MITOCHONDRIAL-RELATED"/>
    <property type="match status" value="1"/>
</dbReference>
<feature type="chain" id="PRO_5011659323" evidence="4">
    <location>
        <begin position="21"/>
        <end position="315"/>
    </location>
</feature>
<protein>
    <submittedName>
        <fullName evidence="7">3-hydroxyisobutyrate dehydrogenase</fullName>
    </submittedName>
</protein>
<dbReference type="PANTHER" id="PTHR43060">
    <property type="entry name" value="3-HYDROXYISOBUTYRATE DEHYDROGENASE-LIKE 1, MITOCHONDRIAL-RELATED"/>
    <property type="match status" value="1"/>
</dbReference>
<name>A0A1I5VHV5_9RHOB</name>
<evidence type="ECO:0000259" key="6">
    <source>
        <dbReference type="Pfam" id="PF14833"/>
    </source>
</evidence>
<dbReference type="AlphaFoldDB" id="A0A1I5VHV5"/>
<dbReference type="OrthoDB" id="9812907at2"/>
<dbReference type="Gene3D" id="1.10.1040.10">
    <property type="entry name" value="N-(1-d-carboxylethyl)-l-norvaline Dehydrogenase, domain 2"/>
    <property type="match status" value="1"/>
</dbReference>
<keyword evidence="2" id="KW-0520">NAD</keyword>
<dbReference type="Pfam" id="PF14833">
    <property type="entry name" value="NAD_binding_11"/>
    <property type="match status" value="1"/>
</dbReference>
<dbReference type="InterPro" id="IPR006115">
    <property type="entry name" value="6PGDH_NADP-bd"/>
</dbReference>
<dbReference type="SUPFAM" id="SSF51735">
    <property type="entry name" value="NAD(P)-binding Rossmann-fold domains"/>
    <property type="match status" value="1"/>
</dbReference>
<evidence type="ECO:0000313" key="7">
    <source>
        <dbReference type="EMBL" id="SFQ07124.1"/>
    </source>
</evidence>
<feature type="active site" evidence="3">
    <location>
        <position position="173"/>
    </location>
</feature>
<dbReference type="PIRSF" id="PIRSF000103">
    <property type="entry name" value="HIBADH"/>
    <property type="match status" value="1"/>
</dbReference>
<dbReference type="Proteomes" id="UP000199356">
    <property type="component" value="Unassembled WGS sequence"/>
</dbReference>
<dbReference type="RefSeq" id="WP_093425243.1">
    <property type="nucleotide sequence ID" value="NZ_FOXA01000031.1"/>
</dbReference>
<dbReference type="GO" id="GO:0051287">
    <property type="term" value="F:NAD binding"/>
    <property type="evidence" value="ECO:0007669"/>
    <property type="project" value="InterPro"/>
</dbReference>
<gene>
    <name evidence="7" type="ORF">SAMN04488047_13115</name>
</gene>
<evidence type="ECO:0000256" key="4">
    <source>
        <dbReference type="SAM" id="SignalP"/>
    </source>
</evidence>
<accession>A0A1I5VHV5</accession>
<dbReference type="EMBL" id="FOXA01000031">
    <property type="protein sequence ID" value="SFQ07124.1"/>
    <property type="molecule type" value="Genomic_DNA"/>
</dbReference>
<dbReference type="STRING" id="441119.SAMN04488047_13115"/>
<reference evidence="7 8" key="1">
    <citation type="submission" date="2016-10" db="EMBL/GenBank/DDBJ databases">
        <authorList>
            <person name="de Groot N.N."/>
        </authorList>
    </citation>
    <scope>NUCLEOTIDE SEQUENCE [LARGE SCALE GENOMIC DNA]</scope>
    <source>
        <strain evidence="7 8">DSM 19547</strain>
    </source>
</reference>
<dbReference type="InterPro" id="IPR036291">
    <property type="entry name" value="NAD(P)-bd_dom_sf"/>
</dbReference>
<dbReference type="GO" id="GO:0050661">
    <property type="term" value="F:NADP binding"/>
    <property type="evidence" value="ECO:0007669"/>
    <property type="project" value="InterPro"/>
</dbReference>
<proteinExistence type="predicted"/>
<feature type="signal peptide" evidence="4">
    <location>
        <begin position="1"/>
        <end position="20"/>
    </location>
</feature>
<dbReference type="InterPro" id="IPR008927">
    <property type="entry name" value="6-PGluconate_DH-like_C_sf"/>
</dbReference>
<evidence type="ECO:0000259" key="5">
    <source>
        <dbReference type="Pfam" id="PF03446"/>
    </source>
</evidence>
<dbReference type="Pfam" id="PF03446">
    <property type="entry name" value="NAD_binding_2"/>
    <property type="match status" value="1"/>
</dbReference>
<evidence type="ECO:0000256" key="2">
    <source>
        <dbReference type="ARBA" id="ARBA00023027"/>
    </source>
</evidence>
<evidence type="ECO:0000256" key="1">
    <source>
        <dbReference type="ARBA" id="ARBA00023002"/>
    </source>
</evidence>
<dbReference type="GO" id="GO:0016491">
    <property type="term" value="F:oxidoreductase activity"/>
    <property type="evidence" value="ECO:0007669"/>
    <property type="project" value="UniProtKB-KW"/>
</dbReference>
<keyword evidence="4" id="KW-0732">Signal</keyword>
<organism evidence="7 8">
    <name type="scientific">Tranquillimonas alkanivorans</name>
    <dbReference type="NCBI Taxonomy" id="441119"/>
    <lineage>
        <taxon>Bacteria</taxon>
        <taxon>Pseudomonadati</taxon>
        <taxon>Pseudomonadota</taxon>
        <taxon>Alphaproteobacteria</taxon>
        <taxon>Rhodobacterales</taxon>
        <taxon>Roseobacteraceae</taxon>
        <taxon>Tranquillimonas</taxon>
    </lineage>
</organism>
<feature type="domain" description="6-phosphogluconate dehydrogenase NADP-binding" evidence="5">
    <location>
        <begin position="6"/>
        <end position="162"/>
    </location>
</feature>
<dbReference type="InterPro" id="IPR029154">
    <property type="entry name" value="HIBADH-like_NADP-bd"/>
</dbReference>
<dbReference type="InterPro" id="IPR013328">
    <property type="entry name" value="6PGD_dom2"/>
</dbReference>
<dbReference type="SUPFAM" id="SSF48179">
    <property type="entry name" value="6-phosphogluconate dehydrogenase C-terminal domain-like"/>
    <property type="match status" value="1"/>
</dbReference>
<keyword evidence="1" id="KW-0560">Oxidoreductase</keyword>
<dbReference type="Gene3D" id="3.40.50.720">
    <property type="entry name" value="NAD(P)-binding Rossmann-like Domain"/>
    <property type="match status" value="1"/>
</dbReference>